<keyword evidence="3 8" id="KW-0812">Transmembrane</keyword>
<dbReference type="Pfam" id="PF00520">
    <property type="entry name" value="Ion_trans"/>
    <property type="match status" value="1"/>
</dbReference>
<feature type="domain" description="TRPM SLOG" evidence="10">
    <location>
        <begin position="24"/>
        <end position="308"/>
    </location>
</feature>
<evidence type="ECO:0000256" key="2">
    <source>
        <dbReference type="ARBA" id="ARBA00022448"/>
    </source>
</evidence>
<feature type="transmembrane region" description="Helical" evidence="8">
    <location>
        <begin position="842"/>
        <end position="863"/>
    </location>
</feature>
<feature type="non-terminal residue" evidence="12">
    <location>
        <position position="1"/>
    </location>
</feature>
<evidence type="ECO:0000256" key="4">
    <source>
        <dbReference type="ARBA" id="ARBA00022989"/>
    </source>
</evidence>
<keyword evidence="13" id="KW-1185">Reference proteome</keyword>
<evidence type="ECO:0000256" key="1">
    <source>
        <dbReference type="ARBA" id="ARBA00004141"/>
    </source>
</evidence>
<dbReference type="PANTHER" id="PTHR13800:SF12">
    <property type="entry name" value="TRANSIENT RECEPTOR POTENTIAL CATION CHANNEL SUBFAMILY M MEMBER-LIKE 2"/>
    <property type="match status" value="1"/>
</dbReference>
<dbReference type="GO" id="GO:0034220">
    <property type="term" value="P:monoatomic ion transmembrane transport"/>
    <property type="evidence" value="ECO:0007669"/>
    <property type="project" value="UniProtKB-KW"/>
</dbReference>
<sequence>VPTASFGEIHFASYGNQVHGDQHAKYVRVHKDTDMNTMETLLMKVWKLRPPKLVISVTGGAKDFHVKKRLKEAFRRGLRRAAQIPAGTHAGAMKHVGRVVRDCNLTREQPVTAIGIATWGCVYNRKQLESNGGGNWPVHYEVDVDDSELRDETLLDPNYSHFILVDDGTERKFGREIEFRTNLEQMISKQIITSDEQVTENRPTSYTPSGTNVPVALLVLEGGPKTLETVQQALDNTTPVIVIKGSGRCADVLAFAVQNASSSEKESGGSGPATIGDEVESSLREMVMREFNTGADDAREHVEVMKRCVRVPHLITVYDLDAKGKSGVDVAIIKGLLKKEANKKKGTRDLGCIVKDFLEDTVGAQLELALAWNRVDVAKSEIFTENRRWKPGQLDGIMMSAMTHNNTEFVELILYNDFCLNRGKDTESKGVGTHKELHFESPAQELFLWAVLMNQQDMAKLFWRRVNEPTAAALVACRLLKAIAARTHDTGHVLQSLHSNAQEFEDLAVDLLNKCFHVDQQKTQDLLVRKLQQWGNASCVLIALKSSNKRFISQSACQALGRSVWNGKVSPDTCFWKDPGKEKSSARTACCSHSPVAQRGMPSSENKMTACEKVKEFYTAPMAIFSLNFVAYLVFLSLYSYLLLVKLSPSFHFLEVIILVWILTIFAEELRQVVAYNVHSVRSNWKKCLDACTVAVFFVGVALRLLIFVPCYKCYEVGRVILSINLVQFCVRLLFSFAINKELGPKVVMIRRMITDLMWFFVILLVFVFAYTIASEAILYPNTEVSLKLLYYLPRKAYWQIYGELFLDELEGDAQCTNNRTLYSGYKQQRCPSAIGQYMVPIMMAVYVLVTNVLLLNLLIAMFSYTFQKVQDNTDIHWHFQRFNLIFEYSARPCLPPPLIIFSYIRMALVWCCKKACCKDEPDSRTFNRVFEEKKNKELVRWEDMMVETYLSETEATTTDSVQEQVKGLAH</sequence>
<reference evidence="12 13" key="1">
    <citation type="journal article" date="2023" name="Sci. Data">
        <title>Genome assembly of the Korean intertidal mud-creeper Batillaria attramentaria.</title>
        <authorList>
            <person name="Patra A.K."/>
            <person name="Ho P.T."/>
            <person name="Jun S."/>
            <person name="Lee S.J."/>
            <person name="Kim Y."/>
            <person name="Won Y.J."/>
        </authorList>
    </citation>
    <scope>NUCLEOTIDE SEQUENCE [LARGE SCALE GENOMIC DNA]</scope>
    <source>
        <strain evidence="12">Wonlab-2016</strain>
    </source>
</reference>
<keyword evidence="5" id="KW-0406">Ion transport</keyword>
<dbReference type="PRINTS" id="PR01097">
    <property type="entry name" value="TRNSRECEPTRP"/>
</dbReference>
<keyword evidence="4 8" id="KW-1133">Transmembrane helix</keyword>
<comment type="subcellular location">
    <subcellularLocation>
        <location evidence="1">Membrane</location>
        <topology evidence="1">Multi-pass membrane protein</topology>
    </subcellularLocation>
</comment>
<keyword evidence="7" id="KW-0407">Ion channel</keyword>
<evidence type="ECO:0000313" key="12">
    <source>
        <dbReference type="EMBL" id="KAK7469450.1"/>
    </source>
</evidence>
<dbReference type="AlphaFoldDB" id="A0ABD0JBK1"/>
<evidence type="ECO:0000259" key="11">
    <source>
        <dbReference type="Pfam" id="PF25508"/>
    </source>
</evidence>
<feature type="transmembrane region" description="Helical" evidence="8">
    <location>
        <begin position="623"/>
        <end position="644"/>
    </location>
</feature>
<accession>A0ABD0JBK1</accession>
<evidence type="ECO:0000256" key="5">
    <source>
        <dbReference type="ARBA" id="ARBA00023065"/>
    </source>
</evidence>
<evidence type="ECO:0000256" key="6">
    <source>
        <dbReference type="ARBA" id="ARBA00023136"/>
    </source>
</evidence>
<dbReference type="Pfam" id="PF18139">
    <property type="entry name" value="LSDAT_euk"/>
    <property type="match status" value="1"/>
</dbReference>
<feature type="domain" description="TRPM-like" evidence="11">
    <location>
        <begin position="381"/>
        <end position="421"/>
    </location>
</feature>
<dbReference type="GO" id="GO:0016020">
    <property type="term" value="C:membrane"/>
    <property type="evidence" value="ECO:0007669"/>
    <property type="project" value="UniProtKB-SubCell"/>
</dbReference>
<dbReference type="Proteomes" id="UP001519460">
    <property type="component" value="Unassembled WGS sequence"/>
</dbReference>
<dbReference type="PANTHER" id="PTHR13800">
    <property type="entry name" value="TRANSIENT RECEPTOR POTENTIAL CATION CHANNEL, SUBFAMILY M, MEMBER 6"/>
    <property type="match status" value="1"/>
</dbReference>
<evidence type="ECO:0000313" key="13">
    <source>
        <dbReference type="Proteomes" id="UP001519460"/>
    </source>
</evidence>
<feature type="transmembrane region" description="Helical" evidence="8">
    <location>
        <begin position="688"/>
        <end position="708"/>
    </location>
</feature>
<evidence type="ECO:0000259" key="10">
    <source>
        <dbReference type="Pfam" id="PF18139"/>
    </source>
</evidence>
<name>A0ABD0JBK1_9CAEN</name>
<dbReference type="InterPro" id="IPR041491">
    <property type="entry name" value="TRPM_SLOG"/>
</dbReference>
<feature type="transmembrane region" description="Helical" evidence="8">
    <location>
        <begin position="759"/>
        <end position="780"/>
    </location>
</feature>
<proteinExistence type="predicted"/>
<dbReference type="InterPro" id="IPR057366">
    <property type="entry name" value="TRPM-like"/>
</dbReference>
<organism evidence="12 13">
    <name type="scientific">Batillaria attramentaria</name>
    <dbReference type="NCBI Taxonomy" id="370345"/>
    <lineage>
        <taxon>Eukaryota</taxon>
        <taxon>Metazoa</taxon>
        <taxon>Spiralia</taxon>
        <taxon>Lophotrochozoa</taxon>
        <taxon>Mollusca</taxon>
        <taxon>Gastropoda</taxon>
        <taxon>Caenogastropoda</taxon>
        <taxon>Sorbeoconcha</taxon>
        <taxon>Cerithioidea</taxon>
        <taxon>Batillariidae</taxon>
        <taxon>Batillaria</taxon>
    </lineage>
</organism>
<dbReference type="EMBL" id="JACVVK020000517">
    <property type="protein sequence ID" value="KAK7469450.1"/>
    <property type="molecule type" value="Genomic_DNA"/>
</dbReference>
<feature type="non-terminal residue" evidence="12">
    <location>
        <position position="971"/>
    </location>
</feature>
<feature type="domain" description="Ion transport" evidence="9">
    <location>
        <begin position="630"/>
        <end position="874"/>
    </location>
</feature>
<evidence type="ECO:0000259" key="9">
    <source>
        <dbReference type="Pfam" id="PF00520"/>
    </source>
</evidence>
<feature type="transmembrane region" description="Helical" evidence="8">
    <location>
        <begin position="650"/>
        <end position="667"/>
    </location>
</feature>
<feature type="domain" description="TRPM-like" evidence="11">
    <location>
        <begin position="436"/>
        <end position="554"/>
    </location>
</feature>
<dbReference type="InterPro" id="IPR050927">
    <property type="entry name" value="TRPM"/>
</dbReference>
<protein>
    <submittedName>
        <fullName evidence="12">Uncharacterized protein</fullName>
    </submittedName>
</protein>
<evidence type="ECO:0000256" key="3">
    <source>
        <dbReference type="ARBA" id="ARBA00022692"/>
    </source>
</evidence>
<gene>
    <name evidence="12" type="ORF">BaRGS_00036516</name>
</gene>
<evidence type="ECO:0000256" key="8">
    <source>
        <dbReference type="SAM" id="Phobius"/>
    </source>
</evidence>
<dbReference type="InterPro" id="IPR005821">
    <property type="entry name" value="Ion_trans_dom"/>
</dbReference>
<evidence type="ECO:0000256" key="7">
    <source>
        <dbReference type="ARBA" id="ARBA00023303"/>
    </source>
</evidence>
<dbReference type="InterPro" id="IPR002153">
    <property type="entry name" value="TRPC_channel"/>
</dbReference>
<comment type="caution">
    <text evidence="12">The sequence shown here is derived from an EMBL/GenBank/DDBJ whole genome shotgun (WGS) entry which is preliminary data.</text>
</comment>
<keyword evidence="2" id="KW-0813">Transport</keyword>
<keyword evidence="6 8" id="KW-0472">Membrane</keyword>
<dbReference type="Pfam" id="PF25508">
    <property type="entry name" value="TRPM2"/>
    <property type="match status" value="2"/>
</dbReference>